<dbReference type="EMBL" id="JRES01001226">
    <property type="protein sequence ID" value="KNC24484.1"/>
    <property type="molecule type" value="Genomic_DNA"/>
</dbReference>
<feature type="domain" description="Peptidase S1" evidence="2">
    <location>
        <begin position="200"/>
        <end position="435"/>
    </location>
</feature>
<keyword evidence="4" id="KW-1185">Reference proteome</keyword>
<dbReference type="Gene3D" id="2.40.10.10">
    <property type="entry name" value="Trypsin-like serine proteases"/>
    <property type="match status" value="1"/>
</dbReference>
<gene>
    <name evidence="3" type="ORF">FF38_03864</name>
</gene>
<dbReference type="SMART" id="SM00020">
    <property type="entry name" value="Tryp_SPc"/>
    <property type="match status" value="1"/>
</dbReference>
<evidence type="ECO:0000259" key="2">
    <source>
        <dbReference type="PROSITE" id="PS50240"/>
    </source>
</evidence>
<dbReference type="PANTHER" id="PTHR24260:SF135">
    <property type="entry name" value="CLIP DOMAIN-CONTAINING SERINE PROTEASE-RELATED"/>
    <property type="match status" value="1"/>
</dbReference>
<dbReference type="PANTHER" id="PTHR24260">
    <property type="match status" value="1"/>
</dbReference>
<dbReference type="PROSITE" id="PS50240">
    <property type="entry name" value="TRYPSIN_DOM"/>
    <property type="match status" value="1"/>
</dbReference>
<dbReference type="OrthoDB" id="10004439at2759"/>
<dbReference type="PRINTS" id="PR00722">
    <property type="entry name" value="CHYMOTRYPSIN"/>
</dbReference>
<dbReference type="SUPFAM" id="SSF50494">
    <property type="entry name" value="Trypsin-like serine proteases"/>
    <property type="match status" value="1"/>
</dbReference>
<dbReference type="InterPro" id="IPR001254">
    <property type="entry name" value="Trypsin_dom"/>
</dbReference>
<keyword evidence="3" id="KW-0378">Hydrolase</keyword>
<keyword evidence="3" id="KW-0645">Protease</keyword>
<feature type="chain" id="PRO_5005535588" evidence="1">
    <location>
        <begin position="22"/>
        <end position="445"/>
    </location>
</feature>
<reference evidence="3 4" key="1">
    <citation type="journal article" date="2015" name="Nat. Commun.">
        <title>Lucilia cuprina genome unlocks parasitic fly biology to underpin future interventions.</title>
        <authorList>
            <person name="Anstead C.A."/>
            <person name="Korhonen P.K."/>
            <person name="Young N.D."/>
            <person name="Hall R.S."/>
            <person name="Jex A.R."/>
            <person name="Murali S.C."/>
            <person name="Hughes D.S."/>
            <person name="Lee S.F."/>
            <person name="Perry T."/>
            <person name="Stroehlein A.J."/>
            <person name="Ansell B.R."/>
            <person name="Breugelmans B."/>
            <person name="Hofmann A."/>
            <person name="Qu J."/>
            <person name="Dugan S."/>
            <person name="Lee S.L."/>
            <person name="Chao H."/>
            <person name="Dinh H."/>
            <person name="Han Y."/>
            <person name="Doddapaneni H.V."/>
            <person name="Worley K.C."/>
            <person name="Muzny D.M."/>
            <person name="Ioannidis P."/>
            <person name="Waterhouse R.M."/>
            <person name="Zdobnov E.M."/>
            <person name="James P.J."/>
            <person name="Bagnall N.H."/>
            <person name="Kotze A.C."/>
            <person name="Gibbs R.A."/>
            <person name="Richards S."/>
            <person name="Batterham P."/>
            <person name="Gasser R.B."/>
        </authorList>
    </citation>
    <scope>NUCLEOTIDE SEQUENCE [LARGE SCALE GENOMIC DNA]</scope>
    <source>
        <strain evidence="3 4">LS</strain>
        <tissue evidence="3">Full body</tissue>
    </source>
</reference>
<dbReference type="InterPro" id="IPR043504">
    <property type="entry name" value="Peptidase_S1_PA_chymotrypsin"/>
</dbReference>
<sequence>MKLNWHLFFAAAIIIVQENLCVPAIRPLSNQRRIIFPEDNWDDCFLDKESTQPGMCKSLEQCPEILKKWDNENVYPKTCYFIKKEQFVCCPIATAKEVSSTTKTPFSIFHDVFNTDPGLVTKKPKVETTTVRRPSNIFLDNLTTKPTPKRPSNIFLDKVTAADKTTTKTPSIVLPDIFNTEKPINNKRRNEIECDLQNSDINGESAQFSEFPFMAALGFKSNGDNKIWYPCNGVLVSSRYILTAAHCAEIGGEKPSFVQLGLPNLKETEEGSIKIKQINKHQSYEDSKAIYNDIALVELDQEVNNRPVCLWSLTDIPITKLTSLGYGHSRLDGLGPNELVRSPLTTIENAECQEYYNLDDKFENMYIGDDHVCAGEKKQLHESCQSETGGSLIMELDKVFYVVGISSYGLGCADLPPSIYTRVSSFIDWIEQIVWPEIDVRFDRK</sequence>
<dbReference type="GO" id="GO:0006508">
    <property type="term" value="P:proteolysis"/>
    <property type="evidence" value="ECO:0007669"/>
    <property type="project" value="UniProtKB-KW"/>
</dbReference>
<dbReference type="CDD" id="cd00190">
    <property type="entry name" value="Tryp_SPc"/>
    <property type="match status" value="1"/>
</dbReference>
<accession>A0A0L0BZ20</accession>
<protein>
    <submittedName>
        <fullName evidence="3">Serine protease snake</fullName>
    </submittedName>
</protein>
<dbReference type="InterPro" id="IPR009003">
    <property type="entry name" value="Peptidase_S1_PA"/>
</dbReference>
<dbReference type="AlphaFoldDB" id="A0A0L0BZ20"/>
<dbReference type="Proteomes" id="UP000037069">
    <property type="component" value="Unassembled WGS sequence"/>
</dbReference>
<dbReference type="InterPro" id="IPR001314">
    <property type="entry name" value="Peptidase_S1A"/>
</dbReference>
<name>A0A0L0BZ20_LUCCU</name>
<evidence type="ECO:0000256" key="1">
    <source>
        <dbReference type="SAM" id="SignalP"/>
    </source>
</evidence>
<dbReference type="Pfam" id="PF00089">
    <property type="entry name" value="Trypsin"/>
    <property type="match status" value="1"/>
</dbReference>
<dbReference type="InterPro" id="IPR051333">
    <property type="entry name" value="CLIP_Serine_Protease"/>
</dbReference>
<dbReference type="PROSITE" id="PS00134">
    <property type="entry name" value="TRYPSIN_HIS"/>
    <property type="match status" value="1"/>
</dbReference>
<dbReference type="OMA" id="RRNEIEC"/>
<proteinExistence type="predicted"/>
<comment type="caution">
    <text evidence="3">The sequence shown here is derived from an EMBL/GenBank/DDBJ whole genome shotgun (WGS) entry which is preliminary data.</text>
</comment>
<evidence type="ECO:0000313" key="3">
    <source>
        <dbReference type="EMBL" id="KNC24484.1"/>
    </source>
</evidence>
<feature type="signal peptide" evidence="1">
    <location>
        <begin position="1"/>
        <end position="21"/>
    </location>
</feature>
<evidence type="ECO:0000313" key="4">
    <source>
        <dbReference type="Proteomes" id="UP000037069"/>
    </source>
</evidence>
<organism evidence="3 4">
    <name type="scientific">Lucilia cuprina</name>
    <name type="common">Green bottle fly</name>
    <name type="synonym">Australian sheep blowfly</name>
    <dbReference type="NCBI Taxonomy" id="7375"/>
    <lineage>
        <taxon>Eukaryota</taxon>
        <taxon>Metazoa</taxon>
        <taxon>Ecdysozoa</taxon>
        <taxon>Arthropoda</taxon>
        <taxon>Hexapoda</taxon>
        <taxon>Insecta</taxon>
        <taxon>Pterygota</taxon>
        <taxon>Neoptera</taxon>
        <taxon>Endopterygota</taxon>
        <taxon>Diptera</taxon>
        <taxon>Brachycera</taxon>
        <taxon>Muscomorpha</taxon>
        <taxon>Oestroidea</taxon>
        <taxon>Calliphoridae</taxon>
        <taxon>Luciliinae</taxon>
        <taxon>Lucilia</taxon>
    </lineage>
</organism>
<dbReference type="STRING" id="7375.A0A0L0BZ20"/>
<dbReference type="GO" id="GO:0004252">
    <property type="term" value="F:serine-type endopeptidase activity"/>
    <property type="evidence" value="ECO:0007669"/>
    <property type="project" value="InterPro"/>
</dbReference>
<dbReference type="InterPro" id="IPR018114">
    <property type="entry name" value="TRYPSIN_HIS"/>
</dbReference>
<keyword evidence="1" id="KW-0732">Signal</keyword>